<proteinExistence type="predicted"/>
<accession>A0AAF0R0X4</accession>
<evidence type="ECO:0000313" key="1">
    <source>
        <dbReference type="EMBL" id="WMV32088.1"/>
    </source>
</evidence>
<gene>
    <name evidence="1" type="ORF">MTR67_025473</name>
</gene>
<dbReference type="EMBL" id="CP133617">
    <property type="protein sequence ID" value="WMV32088.1"/>
    <property type="molecule type" value="Genomic_DNA"/>
</dbReference>
<evidence type="ECO:0000313" key="2">
    <source>
        <dbReference type="Proteomes" id="UP001234989"/>
    </source>
</evidence>
<keyword evidence="2" id="KW-1185">Reference proteome</keyword>
<protein>
    <submittedName>
        <fullName evidence="1">Uncharacterized protein</fullName>
    </submittedName>
</protein>
<dbReference type="AlphaFoldDB" id="A0AAF0R0X4"/>
<sequence>MKLAKGRISKLIGESALLRRMAFRNIFLVAINTFLNI</sequence>
<organism evidence="1 2">
    <name type="scientific">Solanum verrucosum</name>
    <dbReference type="NCBI Taxonomy" id="315347"/>
    <lineage>
        <taxon>Eukaryota</taxon>
        <taxon>Viridiplantae</taxon>
        <taxon>Streptophyta</taxon>
        <taxon>Embryophyta</taxon>
        <taxon>Tracheophyta</taxon>
        <taxon>Spermatophyta</taxon>
        <taxon>Magnoliopsida</taxon>
        <taxon>eudicotyledons</taxon>
        <taxon>Gunneridae</taxon>
        <taxon>Pentapetalae</taxon>
        <taxon>asterids</taxon>
        <taxon>lamiids</taxon>
        <taxon>Solanales</taxon>
        <taxon>Solanaceae</taxon>
        <taxon>Solanoideae</taxon>
        <taxon>Solaneae</taxon>
        <taxon>Solanum</taxon>
    </lineage>
</organism>
<dbReference type="Proteomes" id="UP001234989">
    <property type="component" value="Chromosome 6"/>
</dbReference>
<reference evidence="1" key="1">
    <citation type="submission" date="2023-08" db="EMBL/GenBank/DDBJ databases">
        <title>A de novo genome assembly of Solanum verrucosum Schlechtendal, a Mexican diploid species geographically isolated from the other diploid A-genome species in potato relatives.</title>
        <authorList>
            <person name="Hosaka K."/>
        </authorList>
    </citation>
    <scope>NUCLEOTIDE SEQUENCE</scope>
    <source>
        <tissue evidence="1">Young leaves</tissue>
    </source>
</reference>
<name>A0AAF0R0X4_SOLVR</name>